<protein>
    <submittedName>
        <fullName evidence="2">Uncharacterized protein</fullName>
    </submittedName>
</protein>
<name>G0UQG5_TRYCI</name>
<gene>
    <name evidence="2" type="ORF">TCIL3000_7_4400</name>
</gene>
<dbReference type="GO" id="GO:0007064">
    <property type="term" value="P:mitotic sister chromatid cohesion"/>
    <property type="evidence" value="ECO:0007669"/>
    <property type="project" value="InterPro"/>
</dbReference>
<sequence>MIQIIAPKEPLREMLLLELQGKVAIPPALLEEERHKQGKHHVEERHKATDSSTGGKRSRQEDVSDVEVPFGRVALDEKNPSRCTLHVGAFVVDGSTGQQREPFLVLRRCDATSWHDRGMKKGVPFSHSNGEGSQCCLLQEWLAEHPEELTLDAVADGAPLPKRVYELVGFVERYVHLNSKPLRRYT</sequence>
<evidence type="ECO:0000313" key="2">
    <source>
        <dbReference type="EMBL" id="CCC91626.1"/>
    </source>
</evidence>
<dbReference type="VEuPathDB" id="TriTrypDB:TcIL3000_7_4400"/>
<organism evidence="2">
    <name type="scientific">Trypanosoma congolense (strain IL3000)</name>
    <dbReference type="NCBI Taxonomy" id="1068625"/>
    <lineage>
        <taxon>Eukaryota</taxon>
        <taxon>Discoba</taxon>
        <taxon>Euglenozoa</taxon>
        <taxon>Kinetoplastea</taxon>
        <taxon>Metakinetoplastina</taxon>
        <taxon>Trypanosomatida</taxon>
        <taxon>Trypanosomatidae</taxon>
        <taxon>Trypanosoma</taxon>
        <taxon>Nannomonas</taxon>
    </lineage>
</organism>
<evidence type="ECO:0000256" key="1">
    <source>
        <dbReference type="SAM" id="MobiDB-lite"/>
    </source>
</evidence>
<reference evidence="2" key="1">
    <citation type="journal article" date="2012" name="Proc. Natl. Acad. Sci. U.S.A.">
        <title>Antigenic diversity is generated by distinct evolutionary mechanisms in African trypanosome species.</title>
        <authorList>
            <person name="Jackson A.P."/>
            <person name="Berry A."/>
            <person name="Aslett M."/>
            <person name="Allison H.C."/>
            <person name="Burton P."/>
            <person name="Vavrova-Anderson J."/>
            <person name="Brown R."/>
            <person name="Browne H."/>
            <person name="Corton N."/>
            <person name="Hauser H."/>
            <person name="Gamble J."/>
            <person name="Gilderthorp R."/>
            <person name="Marcello L."/>
            <person name="McQuillan J."/>
            <person name="Otto T.D."/>
            <person name="Quail M.A."/>
            <person name="Sanders M.J."/>
            <person name="van Tonder A."/>
            <person name="Ginger M.L."/>
            <person name="Field M.C."/>
            <person name="Barry J.D."/>
            <person name="Hertz-Fowler C."/>
            <person name="Berriman M."/>
        </authorList>
    </citation>
    <scope>NUCLEOTIDE SEQUENCE</scope>
    <source>
        <strain evidence="2">IL3000</strain>
    </source>
</reference>
<dbReference type="EMBL" id="HE575320">
    <property type="protein sequence ID" value="CCC91626.1"/>
    <property type="molecule type" value="Genomic_DNA"/>
</dbReference>
<feature type="compositionally biased region" description="Basic and acidic residues" evidence="1">
    <location>
        <begin position="34"/>
        <end position="49"/>
    </location>
</feature>
<dbReference type="Pfam" id="PF09696">
    <property type="entry name" value="Ctf8"/>
    <property type="match status" value="1"/>
</dbReference>
<dbReference type="InterPro" id="IPR018607">
    <property type="entry name" value="Ctf8"/>
</dbReference>
<dbReference type="AlphaFoldDB" id="G0UQG5"/>
<dbReference type="GO" id="GO:0031390">
    <property type="term" value="C:Ctf18 RFC-like complex"/>
    <property type="evidence" value="ECO:0007669"/>
    <property type="project" value="InterPro"/>
</dbReference>
<feature type="region of interest" description="Disordered" evidence="1">
    <location>
        <begin position="34"/>
        <end position="64"/>
    </location>
</feature>
<accession>G0UQG5</accession>
<proteinExistence type="predicted"/>